<dbReference type="PANTHER" id="PTHR43201:SF5">
    <property type="entry name" value="MEDIUM-CHAIN ACYL-COA LIGASE ACSF2, MITOCHONDRIAL"/>
    <property type="match status" value="1"/>
</dbReference>
<accession>A0AAE0W7V7</accession>
<comment type="catalytic activity">
    <reaction evidence="6">
        <text>a medium-chain fatty acid + ATP + CoA = a medium-chain fatty acyl-CoA + AMP + diphosphate</text>
        <dbReference type="Rhea" id="RHEA:48340"/>
        <dbReference type="ChEBI" id="CHEBI:30616"/>
        <dbReference type="ChEBI" id="CHEBI:33019"/>
        <dbReference type="ChEBI" id="CHEBI:57287"/>
        <dbReference type="ChEBI" id="CHEBI:59558"/>
        <dbReference type="ChEBI" id="CHEBI:90546"/>
        <dbReference type="ChEBI" id="CHEBI:456215"/>
        <dbReference type="EC" id="6.2.1.2"/>
    </reaction>
</comment>
<evidence type="ECO:0000256" key="3">
    <source>
        <dbReference type="ARBA" id="ARBA00037247"/>
    </source>
</evidence>
<comment type="catalytic activity">
    <reaction evidence="5">
        <text>octanoate + ATP + CoA = octanoyl-CoA + AMP + diphosphate</text>
        <dbReference type="Rhea" id="RHEA:33631"/>
        <dbReference type="ChEBI" id="CHEBI:25646"/>
        <dbReference type="ChEBI" id="CHEBI:30616"/>
        <dbReference type="ChEBI" id="CHEBI:33019"/>
        <dbReference type="ChEBI" id="CHEBI:57287"/>
        <dbReference type="ChEBI" id="CHEBI:57386"/>
        <dbReference type="ChEBI" id="CHEBI:456215"/>
    </reaction>
</comment>
<evidence type="ECO:0000313" key="10">
    <source>
        <dbReference type="Proteomes" id="UP001195483"/>
    </source>
</evidence>
<feature type="domain" description="AMP-binding enzyme C-terminal" evidence="8">
    <location>
        <begin position="248"/>
        <end position="316"/>
    </location>
</feature>
<keyword evidence="2" id="KW-0436">Ligase</keyword>
<gene>
    <name evidence="9" type="ORF">CHS0354_040958</name>
</gene>
<dbReference type="Proteomes" id="UP001195483">
    <property type="component" value="Unassembled WGS sequence"/>
</dbReference>
<name>A0AAE0W7V7_9BIVA</name>
<dbReference type="Pfam" id="PF00501">
    <property type="entry name" value="AMP-binding"/>
    <property type="match status" value="1"/>
</dbReference>
<sequence length="342" mass="38393">MQRTPYARLHTMKENLGVLGPVADDVSGLLQNIRPIYNYDDDICLIMAPSTVNTDNQSAKEFMEFVEKERITWYLGMPFELINTVNSPDFDKYDLSTLRGAILVGHLISSALKTRMREVFPDLQTAYGSTEAVGGAATSAVWSTKEQQISSAGFSFPHAEVKIVDSNGVIVPIGSEGEIFLKGWHTFWGYWRDPEMTRQVKDPDGWVKIGDIGKMDETGHITYVGRAAECVKFKHMGVGVYPSHILNAAKAHPEVAEAKVIGVPTDNIGDMICLCVQLTPSSTLTEDQLKDYMDDQLLDVYRTDNCFIFQELPRTGFRNKVSMTKLRELVIQRLDREAENKQ</sequence>
<evidence type="ECO:0000259" key="7">
    <source>
        <dbReference type="Pfam" id="PF00501"/>
    </source>
</evidence>
<proteinExistence type="inferred from homology"/>
<dbReference type="InterPro" id="IPR042099">
    <property type="entry name" value="ANL_N_sf"/>
</dbReference>
<dbReference type="Gene3D" id="3.40.50.12780">
    <property type="entry name" value="N-terminal domain of ligase-like"/>
    <property type="match status" value="1"/>
</dbReference>
<keyword evidence="10" id="KW-1185">Reference proteome</keyword>
<evidence type="ECO:0000313" key="9">
    <source>
        <dbReference type="EMBL" id="KAK3605368.1"/>
    </source>
</evidence>
<evidence type="ECO:0000259" key="8">
    <source>
        <dbReference type="Pfam" id="PF13193"/>
    </source>
</evidence>
<evidence type="ECO:0000256" key="1">
    <source>
        <dbReference type="ARBA" id="ARBA00006432"/>
    </source>
</evidence>
<comment type="caution">
    <text evidence="9">The sequence shown here is derived from an EMBL/GenBank/DDBJ whole genome shotgun (WGS) entry which is preliminary data.</text>
</comment>
<reference evidence="9" key="1">
    <citation type="journal article" date="2021" name="Genome Biol. Evol.">
        <title>A High-Quality Reference Genome for a Parasitic Bivalve with Doubly Uniparental Inheritance (Bivalvia: Unionida).</title>
        <authorList>
            <person name="Smith C.H."/>
        </authorList>
    </citation>
    <scope>NUCLEOTIDE SEQUENCE</scope>
    <source>
        <strain evidence="9">CHS0354</strain>
    </source>
</reference>
<dbReference type="InterPro" id="IPR000873">
    <property type="entry name" value="AMP-dep_synth/lig_dom"/>
</dbReference>
<reference evidence="9" key="2">
    <citation type="journal article" date="2021" name="Genome Biol. Evol.">
        <title>Developing a high-quality reference genome for a parasitic bivalve with doubly uniparental inheritance (Bivalvia: Unionida).</title>
        <authorList>
            <person name="Smith C.H."/>
        </authorList>
    </citation>
    <scope>NUCLEOTIDE SEQUENCE</scope>
    <source>
        <strain evidence="9">CHS0354</strain>
        <tissue evidence="9">Mantle</tissue>
    </source>
</reference>
<dbReference type="AlphaFoldDB" id="A0AAE0W7V7"/>
<feature type="domain" description="AMP-dependent synthetase/ligase" evidence="7">
    <location>
        <begin position="53"/>
        <end position="191"/>
    </location>
</feature>
<dbReference type="EMBL" id="JAEAOA010002343">
    <property type="protein sequence ID" value="KAK3605368.1"/>
    <property type="molecule type" value="Genomic_DNA"/>
</dbReference>
<dbReference type="GO" id="GO:0031956">
    <property type="term" value="F:medium-chain fatty acid-CoA ligase activity"/>
    <property type="evidence" value="ECO:0007669"/>
    <property type="project" value="UniProtKB-EC"/>
</dbReference>
<reference evidence="9" key="3">
    <citation type="submission" date="2023-05" db="EMBL/GenBank/DDBJ databases">
        <authorList>
            <person name="Smith C.H."/>
        </authorList>
    </citation>
    <scope>NUCLEOTIDE SEQUENCE</scope>
    <source>
        <strain evidence="9">CHS0354</strain>
        <tissue evidence="9">Mantle</tissue>
    </source>
</reference>
<dbReference type="SUPFAM" id="SSF56801">
    <property type="entry name" value="Acetyl-CoA synthetase-like"/>
    <property type="match status" value="1"/>
</dbReference>
<dbReference type="InterPro" id="IPR045851">
    <property type="entry name" value="AMP-bd_C_sf"/>
</dbReference>
<dbReference type="PANTHER" id="PTHR43201">
    <property type="entry name" value="ACYL-COA SYNTHETASE"/>
    <property type="match status" value="1"/>
</dbReference>
<dbReference type="Pfam" id="PF13193">
    <property type="entry name" value="AMP-binding_C"/>
    <property type="match status" value="1"/>
</dbReference>
<evidence type="ECO:0000256" key="2">
    <source>
        <dbReference type="ARBA" id="ARBA00022598"/>
    </source>
</evidence>
<comment type="similarity">
    <text evidence="1">Belongs to the ATP-dependent AMP-binding enzyme family.</text>
</comment>
<dbReference type="GO" id="GO:0006631">
    <property type="term" value="P:fatty acid metabolic process"/>
    <property type="evidence" value="ECO:0007669"/>
    <property type="project" value="TreeGrafter"/>
</dbReference>
<comment type="function">
    <text evidence="3">Acyl-CoA synthases catalyze the initial reaction in fatty acid metabolism, by forming a thioester with CoA. Has some preference toward medium-chain substrates. Plays a role in adipocyte differentiation.</text>
</comment>
<evidence type="ECO:0000256" key="5">
    <source>
        <dbReference type="ARBA" id="ARBA00047319"/>
    </source>
</evidence>
<evidence type="ECO:0000256" key="6">
    <source>
        <dbReference type="ARBA" id="ARBA00048277"/>
    </source>
</evidence>
<protein>
    <recommendedName>
        <fullName evidence="4">Medium-chain acyl-CoA ligase ACSF2, mitochondrial</fullName>
    </recommendedName>
</protein>
<evidence type="ECO:0000256" key="4">
    <source>
        <dbReference type="ARBA" id="ARBA00039638"/>
    </source>
</evidence>
<organism evidence="9 10">
    <name type="scientific">Potamilus streckersoni</name>
    <dbReference type="NCBI Taxonomy" id="2493646"/>
    <lineage>
        <taxon>Eukaryota</taxon>
        <taxon>Metazoa</taxon>
        <taxon>Spiralia</taxon>
        <taxon>Lophotrochozoa</taxon>
        <taxon>Mollusca</taxon>
        <taxon>Bivalvia</taxon>
        <taxon>Autobranchia</taxon>
        <taxon>Heteroconchia</taxon>
        <taxon>Palaeoheterodonta</taxon>
        <taxon>Unionida</taxon>
        <taxon>Unionoidea</taxon>
        <taxon>Unionidae</taxon>
        <taxon>Ambleminae</taxon>
        <taxon>Lampsilini</taxon>
        <taxon>Potamilus</taxon>
    </lineage>
</organism>
<dbReference type="Gene3D" id="3.30.300.30">
    <property type="match status" value="1"/>
</dbReference>
<dbReference type="InterPro" id="IPR025110">
    <property type="entry name" value="AMP-bd_C"/>
</dbReference>